<evidence type="ECO:0000313" key="1">
    <source>
        <dbReference type="EMBL" id="KAL3276469.1"/>
    </source>
</evidence>
<keyword evidence="2" id="KW-1185">Reference proteome</keyword>
<reference evidence="1 2" key="1">
    <citation type="journal article" date="2021" name="BMC Biol.">
        <title>Horizontally acquired antibacterial genes associated with adaptive radiation of ladybird beetles.</title>
        <authorList>
            <person name="Li H.S."/>
            <person name="Tang X.F."/>
            <person name="Huang Y.H."/>
            <person name="Xu Z.Y."/>
            <person name="Chen M.L."/>
            <person name="Du X.Y."/>
            <person name="Qiu B.Y."/>
            <person name="Chen P.T."/>
            <person name="Zhang W."/>
            <person name="Slipinski A."/>
            <person name="Escalona H.E."/>
            <person name="Waterhouse R.M."/>
            <person name="Zwick A."/>
            <person name="Pang H."/>
        </authorList>
    </citation>
    <scope>NUCLEOTIDE SEQUENCE [LARGE SCALE GENOMIC DNA]</scope>
    <source>
        <strain evidence="1">SYSU2018</strain>
    </source>
</reference>
<dbReference type="Proteomes" id="UP001516400">
    <property type="component" value="Unassembled WGS sequence"/>
</dbReference>
<dbReference type="AlphaFoldDB" id="A0ABD2NDJ9"/>
<comment type="caution">
    <text evidence="1">The sequence shown here is derived from an EMBL/GenBank/DDBJ whole genome shotgun (WGS) entry which is preliminary data.</text>
</comment>
<gene>
    <name evidence="1" type="ORF">HHI36_011850</name>
</gene>
<organism evidence="1 2">
    <name type="scientific">Cryptolaemus montrouzieri</name>
    <dbReference type="NCBI Taxonomy" id="559131"/>
    <lineage>
        <taxon>Eukaryota</taxon>
        <taxon>Metazoa</taxon>
        <taxon>Ecdysozoa</taxon>
        <taxon>Arthropoda</taxon>
        <taxon>Hexapoda</taxon>
        <taxon>Insecta</taxon>
        <taxon>Pterygota</taxon>
        <taxon>Neoptera</taxon>
        <taxon>Endopterygota</taxon>
        <taxon>Coleoptera</taxon>
        <taxon>Polyphaga</taxon>
        <taxon>Cucujiformia</taxon>
        <taxon>Coccinelloidea</taxon>
        <taxon>Coccinellidae</taxon>
        <taxon>Scymninae</taxon>
        <taxon>Scymnini</taxon>
        <taxon>Cryptolaemus</taxon>
    </lineage>
</organism>
<proteinExistence type="predicted"/>
<evidence type="ECO:0000313" key="2">
    <source>
        <dbReference type="Proteomes" id="UP001516400"/>
    </source>
</evidence>
<feature type="non-terminal residue" evidence="1">
    <location>
        <position position="1"/>
    </location>
</feature>
<name>A0ABD2NDJ9_9CUCU</name>
<protein>
    <submittedName>
        <fullName evidence="1">Uncharacterized protein</fullName>
    </submittedName>
</protein>
<sequence>ECRSEKIDKILNFTMEDPIVHVQETDFALSKLLKFNIINIRNFVLSLFGYNRLKISKQLNENLEQISKMVEGKDPLANPTTCLATNLKSLTVIYHQALDNWYCLKLRMIDLHVILVGVIKSIFDGLKSTMGKTKATCSLGICLFDKGVGLAKMGTRLSKLGLRLISFVANFMFYIRKCQKDITHIIEVTDSIVQNNKFCIKSSC</sequence>
<accession>A0ABD2NDJ9</accession>
<dbReference type="EMBL" id="JABFTP020000103">
    <property type="protein sequence ID" value="KAL3276469.1"/>
    <property type="molecule type" value="Genomic_DNA"/>
</dbReference>